<proteinExistence type="predicted"/>
<dbReference type="Proteomes" id="UP001055439">
    <property type="component" value="Chromosome 6"/>
</dbReference>
<dbReference type="EMBL" id="CP097508">
    <property type="protein sequence ID" value="URE11936.1"/>
    <property type="molecule type" value="Genomic_DNA"/>
</dbReference>
<evidence type="ECO:0000313" key="2">
    <source>
        <dbReference type="EMBL" id="URE11936.1"/>
    </source>
</evidence>
<gene>
    <name evidence="2" type="ORF">MUK42_28434</name>
</gene>
<feature type="transmembrane region" description="Helical" evidence="1">
    <location>
        <begin position="12"/>
        <end position="37"/>
    </location>
</feature>
<sequence length="116" mass="13143">PTTLVHHPFVHLWIVALQFIFFFLFLFCFFHLFFGLFCCHIYLIPFFLGCSATGIKHPSHCSDGVRHIMSCFLWMSNGHQTALLLCLGRHNVVTSASLSQEEGDVTWDSLAGTNHG</sequence>
<name>A0A9E7GBF6_9LILI</name>
<evidence type="ECO:0000256" key="1">
    <source>
        <dbReference type="SAM" id="Phobius"/>
    </source>
</evidence>
<keyword evidence="3" id="KW-1185">Reference proteome</keyword>
<organism evidence="2 3">
    <name type="scientific">Musa troglodytarum</name>
    <name type="common">fe'i banana</name>
    <dbReference type="NCBI Taxonomy" id="320322"/>
    <lineage>
        <taxon>Eukaryota</taxon>
        <taxon>Viridiplantae</taxon>
        <taxon>Streptophyta</taxon>
        <taxon>Embryophyta</taxon>
        <taxon>Tracheophyta</taxon>
        <taxon>Spermatophyta</taxon>
        <taxon>Magnoliopsida</taxon>
        <taxon>Liliopsida</taxon>
        <taxon>Zingiberales</taxon>
        <taxon>Musaceae</taxon>
        <taxon>Musa</taxon>
    </lineage>
</organism>
<accession>A0A9E7GBF6</accession>
<protein>
    <submittedName>
        <fullName evidence="2">Uncharacterized protein</fullName>
    </submittedName>
</protein>
<dbReference type="AlphaFoldDB" id="A0A9E7GBF6"/>
<feature type="non-terminal residue" evidence="2">
    <location>
        <position position="1"/>
    </location>
</feature>
<keyword evidence="1" id="KW-0472">Membrane</keyword>
<evidence type="ECO:0000313" key="3">
    <source>
        <dbReference type="Proteomes" id="UP001055439"/>
    </source>
</evidence>
<keyword evidence="1" id="KW-0812">Transmembrane</keyword>
<reference evidence="2" key="1">
    <citation type="submission" date="2022-05" db="EMBL/GenBank/DDBJ databases">
        <title>The Musa troglodytarum L. genome provides insights into the mechanism of non-climacteric behaviour and enrichment of carotenoids.</title>
        <authorList>
            <person name="Wang J."/>
        </authorList>
    </citation>
    <scope>NUCLEOTIDE SEQUENCE</scope>
    <source>
        <tissue evidence="2">Leaf</tissue>
    </source>
</reference>
<keyword evidence="1" id="KW-1133">Transmembrane helix</keyword>